<reference evidence="2 3" key="1">
    <citation type="journal article" date="2020" name="Microb. Genom.">
        <title>Genetic diversity of clinical and environmental Mucorales isolates obtained from an investigation of mucormycosis cases among solid organ transplant recipients.</title>
        <authorList>
            <person name="Nguyen M.H."/>
            <person name="Kaul D."/>
            <person name="Muto C."/>
            <person name="Cheng S.J."/>
            <person name="Richter R.A."/>
            <person name="Bruno V.M."/>
            <person name="Liu G."/>
            <person name="Beyhan S."/>
            <person name="Sundermann A.J."/>
            <person name="Mounaud S."/>
            <person name="Pasculle A.W."/>
            <person name="Nierman W.C."/>
            <person name="Driscoll E."/>
            <person name="Cumbie R."/>
            <person name="Clancy C.J."/>
            <person name="Dupont C.L."/>
        </authorList>
    </citation>
    <scope>NUCLEOTIDE SEQUENCE [LARGE SCALE GENOMIC DNA]</scope>
    <source>
        <strain evidence="2 3">GL24</strain>
    </source>
</reference>
<dbReference type="AlphaFoldDB" id="A0A9P6Y2Y5"/>
<feature type="region of interest" description="Disordered" evidence="1">
    <location>
        <begin position="124"/>
        <end position="170"/>
    </location>
</feature>
<keyword evidence="3" id="KW-1185">Reference proteome</keyword>
<feature type="compositionally biased region" description="Basic and acidic residues" evidence="1">
    <location>
        <begin position="124"/>
        <end position="144"/>
    </location>
</feature>
<feature type="compositionally biased region" description="Polar residues" evidence="1">
    <location>
        <begin position="145"/>
        <end position="164"/>
    </location>
</feature>
<sequence length="170" mass="18557">MVGPTVVFKVAIAVNGPGHIRRPLATLLALQLARHAEDQRQHHHQADLKEHGDADDERHQRHGPGDHPGRGVTQDGVGQALGGAGVGQDLAQHGTQRDHHADRAQGLARAVGQVLDDGHRLHARGEADANGNDQERQQRMHADARNNQCDQHQNAHQGGEQQLNVERRHV</sequence>
<comment type="caution">
    <text evidence="2">The sequence shown here is derived from an EMBL/GenBank/DDBJ whole genome shotgun (WGS) entry which is preliminary data.</text>
</comment>
<organism evidence="2 3">
    <name type="scientific">Rhizopus delemar</name>
    <dbReference type="NCBI Taxonomy" id="936053"/>
    <lineage>
        <taxon>Eukaryota</taxon>
        <taxon>Fungi</taxon>
        <taxon>Fungi incertae sedis</taxon>
        <taxon>Mucoromycota</taxon>
        <taxon>Mucoromycotina</taxon>
        <taxon>Mucoromycetes</taxon>
        <taxon>Mucorales</taxon>
        <taxon>Mucorineae</taxon>
        <taxon>Rhizopodaceae</taxon>
        <taxon>Rhizopus</taxon>
    </lineage>
</organism>
<feature type="compositionally biased region" description="Basic and acidic residues" evidence="1">
    <location>
        <begin position="36"/>
        <end position="69"/>
    </location>
</feature>
<gene>
    <name evidence="2" type="ORF">G6F50_014703</name>
</gene>
<evidence type="ECO:0000313" key="2">
    <source>
        <dbReference type="EMBL" id="KAG1538237.1"/>
    </source>
</evidence>
<protein>
    <submittedName>
        <fullName evidence="2">Uncharacterized protein</fullName>
    </submittedName>
</protein>
<name>A0A9P6Y2Y5_9FUNG</name>
<proteinExistence type="predicted"/>
<dbReference type="Proteomes" id="UP000740926">
    <property type="component" value="Unassembled WGS sequence"/>
</dbReference>
<evidence type="ECO:0000313" key="3">
    <source>
        <dbReference type="Proteomes" id="UP000740926"/>
    </source>
</evidence>
<evidence type="ECO:0000256" key="1">
    <source>
        <dbReference type="SAM" id="MobiDB-lite"/>
    </source>
</evidence>
<accession>A0A9P6Y2Y5</accession>
<feature type="region of interest" description="Disordered" evidence="1">
    <location>
        <begin position="36"/>
        <end position="105"/>
    </location>
</feature>
<dbReference type="EMBL" id="JAANIU010007314">
    <property type="protein sequence ID" value="KAG1538237.1"/>
    <property type="molecule type" value="Genomic_DNA"/>
</dbReference>